<reference evidence="1 2" key="1">
    <citation type="submission" date="2016-10" db="EMBL/GenBank/DDBJ databases">
        <title>The genome sequence of Colletotrichum fioriniae PJ7.</title>
        <authorList>
            <person name="Baroncelli R."/>
        </authorList>
    </citation>
    <scope>NUCLEOTIDE SEQUENCE [LARGE SCALE GENOMIC DNA]</scope>
    <source>
        <strain evidence="1 2">Tom-12</strain>
    </source>
</reference>
<dbReference type="EMBL" id="MLFU01000416">
    <property type="protein sequence ID" value="KAK1456471.1"/>
    <property type="molecule type" value="Genomic_DNA"/>
</dbReference>
<evidence type="ECO:0000313" key="1">
    <source>
        <dbReference type="EMBL" id="KAK1456471.1"/>
    </source>
</evidence>
<evidence type="ECO:0000313" key="2">
    <source>
        <dbReference type="Proteomes" id="UP001227543"/>
    </source>
</evidence>
<comment type="caution">
    <text evidence="1">The sequence shown here is derived from an EMBL/GenBank/DDBJ whole genome shotgun (WGS) entry which is preliminary data.</text>
</comment>
<sequence length="49" mass="5452">MVGEWIAEKFKLGSQIMRRCLQRVALSATAQETRPFLDATLPRYAGAAV</sequence>
<gene>
    <name evidence="1" type="ORF">CTAM01_17218</name>
</gene>
<name>A0ABQ9QG97_9PEZI</name>
<dbReference type="RefSeq" id="XP_060372217.1">
    <property type="nucleotide sequence ID" value="XM_060533206.1"/>
</dbReference>
<accession>A0ABQ9QG97</accession>
<dbReference type="GeneID" id="85417444"/>
<organism evidence="1 2">
    <name type="scientific">Colletotrichum tamarilloi</name>
    <dbReference type="NCBI Taxonomy" id="1209934"/>
    <lineage>
        <taxon>Eukaryota</taxon>
        <taxon>Fungi</taxon>
        <taxon>Dikarya</taxon>
        <taxon>Ascomycota</taxon>
        <taxon>Pezizomycotina</taxon>
        <taxon>Sordariomycetes</taxon>
        <taxon>Hypocreomycetidae</taxon>
        <taxon>Glomerellales</taxon>
        <taxon>Glomerellaceae</taxon>
        <taxon>Colletotrichum</taxon>
        <taxon>Colletotrichum acutatum species complex</taxon>
    </lineage>
</organism>
<dbReference type="Proteomes" id="UP001227543">
    <property type="component" value="Unassembled WGS sequence"/>
</dbReference>
<keyword evidence="2" id="KW-1185">Reference proteome</keyword>
<proteinExistence type="predicted"/>
<protein>
    <submittedName>
        <fullName evidence="1">Uncharacterized protein</fullName>
    </submittedName>
</protein>